<organism evidence="1 2">
    <name type="scientific">Izhakiella australiensis</name>
    <dbReference type="NCBI Taxonomy" id="1926881"/>
    <lineage>
        <taxon>Bacteria</taxon>
        <taxon>Pseudomonadati</taxon>
        <taxon>Pseudomonadota</taxon>
        <taxon>Gammaproteobacteria</taxon>
        <taxon>Enterobacterales</taxon>
        <taxon>Erwiniaceae</taxon>
        <taxon>Izhakiella</taxon>
    </lineage>
</organism>
<proteinExistence type="predicted"/>
<sequence length="61" mass="6585">MAAGKKQETLEGRTIKAKIFCLPPLMLSNAAPSYLASEALNLKKSRMQAVETANLARTYGS</sequence>
<dbReference type="STRING" id="1926881.BTJ39_11260"/>
<reference evidence="1 2" key="1">
    <citation type="submission" date="2016-12" db="EMBL/GenBank/DDBJ databases">
        <title>Izhakiella australiana sp. nov. of genus Izhakiella isolated from Australian desert.</title>
        <authorList>
            <person name="Ji M."/>
        </authorList>
    </citation>
    <scope>NUCLEOTIDE SEQUENCE [LARGE SCALE GENOMIC DNA]</scope>
    <source>
        <strain evidence="1 2">D4N98</strain>
    </source>
</reference>
<keyword evidence="2" id="KW-1185">Reference proteome</keyword>
<evidence type="ECO:0000313" key="2">
    <source>
        <dbReference type="Proteomes" id="UP000190667"/>
    </source>
</evidence>
<evidence type="ECO:0000313" key="1">
    <source>
        <dbReference type="EMBL" id="OON40007.1"/>
    </source>
</evidence>
<dbReference type="AlphaFoldDB" id="A0A1S8YMH3"/>
<dbReference type="EMBL" id="MRUL01000006">
    <property type="protein sequence ID" value="OON40007.1"/>
    <property type="molecule type" value="Genomic_DNA"/>
</dbReference>
<protein>
    <submittedName>
        <fullName evidence="1">Uncharacterized protein</fullName>
    </submittedName>
</protein>
<name>A0A1S8YMH3_9GAMM</name>
<gene>
    <name evidence="1" type="ORF">BTJ39_11260</name>
</gene>
<dbReference type="Proteomes" id="UP000190667">
    <property type="component" value="Unassembled WGS sequence"/>
</dbReference>
<comment type="caution">
    <text evidence="1">The sequence shown here is derived from an EMBL/GenBank/DDBJ whole genome shotgun (WGS) entry which is preliminary data.</text>
</comment>
<accession>A0A1S8YMH3</accession>